<protein>
    <recommendedName>
        <fullName evidence="5">HTH lysR-type domain-containing protein</fullName>
    </recommendedName>
</protein>
<evidence type="ECO:0000313" key="7">
    <source>
        <dbReference type="Proteomes" id="UP000188243"/>
    </source>
</evidence>
<dbReference type="Gene3D" id="1.10.10.10">
    <property type="entry name" value="Winged helix-like DNA-binding domain superfamily/Winged helix DNA-binding domain"/>
    <property type="match status" value="1"/>
</dbReference>
<dbReference type="KEGG" id="paln:B0W48_03385"/>
<comment type="similarity">
    <text evidence="1">Belongs to the LysR transcriptional regulatory family.</text>
</comment>
<dbReference type="PANTHER" id="PTHR30537">
    <property type="entry name" value="HTH-TYPE TRANSCRIPTIONAL REGULATOR"/>
    <property type="match status" value="1"/>
</dbReference>
<dbReference type="STRING" id="247523.B0W48_03385"/>
<evidence type="ECO:0000313" key="6">
    <source>
        <dbReference type="EMBL" id="AQP98921.1"/>
    </source>
</evidence>
<dbReference type="InterPro" id="IPR036388">
    <property type="entry name" value="WH-like_DNA-bd_sf"/>
</dbReference>
<dbReference type="Proteomes" id="UP000188243">
    <property type="component" value="Chromosome"/>
</dbReference>
<gene>
    <name evidence="6" type="ORF">B0W48_03385</name>
</gene>
<reference evidence="6 7" key="1">
    <citation type="submission" date="2017-02" db="EMBL/GenBank/DDBJ databases">
        <title>Complete genome sequence of the cold-active Pseudoalteromonas aliena strain EH1 isolated from Arctic seawater.</title>
        <authorList>
            <person name="Kim E."/>
            <person name="Heo E."/>
            <person name="Kim H."/>
            <person name="Kim D."/>
        </authorList>
    </citation>
    <scope>NUCLEOTIDE SEQUENCE [LARGE SCALE GENOMIC DNA]</scope>
    <source>
        <strain evidence="6 7">EH1</strain>
    </source>
</reference>
<keyword evidence="3" id="KW-0238">DNA-binding</keyword>
<keyword evidence="4" id="KW-0804">Transcription</keyword>
<dbReference type="EMBL" id="CP019628">
    <property type="protein sequence ID" value="AQP98921.1"/>
    <property type="molecule type" value="Genomic_DNA"/>
</dbReference>
<name>A0A1Q2GUX4_9GAMM</name>
<evidence type="ECO:0000256" key="4">
    <source>
        <dbReference type="ARBA" id="ARBA00023163"/>
    </source>
</evidence>
<dbReference type="InterPro" id="IPR058163">
    <property type="entry name" value="LysR-type_TF_proteobact-type"/>
</dbReference>
<proteinExistence type="inferred from homology"/>
<sequence length="292" mass="33285">MDRLKAIEIFISVCKEKNFSKVATKFDISTTMVSKYVNFLEKEVNIKLLNRSTRGQNITEAGEVYLNKAKALQKQYRDLVLSMDDFTKEPEGLINVNAPHNFGTHVLTTIIADFLEANPAIRIDLTLSDSLTDVVLDNYDIVFRVGDLKDASYISKRVFSQQLIFCASPKYLKTNGPPKNITDLENHHFLGFKPWFDSSNFKKEFRIDLLHLQTSRFISNNGSALKNAALKGIGIILQPYHLLEESIQSGELIRVLEGCQPKVRNVHLLYADKKQPLKVRKFIDFVSENLTN</sequence>
<organism evidence="6 7">
    <name type="scientific">Pseudoalteromonas aliena</name>
    <dbReference type="NCBI Taxonomy" id="247523"/>
    <lineage>
        <taxon>Bacteria</taxon>
        <taxon>Pseudomonadati</taxon>
        <taxon>Pseudomonadota</taxon>
        <taxon>Gammaproteobacteria</taxon>
        <taxon>Alteromonadales</taxon>
        <taxon>Pseudoalteromonadaceae</taxon>
        <taxon>Pseudoalteromonas</taxon>
    </lineage>
</organism>
<dbReference type="SUPFAM" id="SSF46785">
    <property type="entry name" value="Winged helix' DNA-binding domain"/>
    <property type="match status" value="1"/>
</dbReference>
<dbReference type="GO" id="GO:0006351">
    <property type="term" value="P:DNA-templated transcription"/>
    <property type="evidence" value="ECO:0007669"/>
    <property type="project" value="TreeGrafter"/>
</dbReference>
<accession>A0A1Q2GUX4</accession>
<dbReference type="Pfam" id="PF03466">
    <property type="entry name" value="LysR_substrate"/>
    <property type="match status" value="1"/>
</dbReference>
<keyword evidence="2" id="KW-0805">Transcription regulation</keyword>
<dbReference type="AlphaFoldDB" id="A0A1Q2GUX4"/>
<dbReference type="InterPro" id="IPR036390">
    <property type="entry name" value="WH_DNA-bd_sf"/>
</dbReference>
<dbReference type="PROSITE" id="PS50931">
    <property type="entry name" value="HTH_LYSR"/>
    <property type="match status" value="1"/>
</dbReference>
<evidence type="ECO:0000256" key="1">
    <source>
        <dbReference type="ARBA" id="ARBA00009437"/>
    </source>
</evidence>
<evidence type="ECO:0000256" key="3">
    <source>
        <dbReference type="ARBA" id="ARBA00023125"/>
    </source>
</evidence>
<dbReference type="Pfam" id="PF00126">
    <property type="entry name" value="HTH_1"/>
    <property type="match status" value="1"/>
</dbReference>
<evidence type="ECO:0000259" key="5">
    <source>
        <dbReference type="PROSITE" id="PS50931"/>
    </source>
</evidence>
<dbReference type="InterPro" id="IPR000847">
    <property type="entry name" value="LysR_HTH_N"/>
</dbReference>
<dbReference type="SUPFAM" id="SSF53850">
    <property type="entry name" value="Periplasmic binding protein-like II"/>
    <property type="match status" value="1"/>
</dbReference>
<dbReference type="RefSeq" id="WP_077535644.1">
    <property type="nucleotide sequence ID" value="NZ_CANLYY010000033.1"/>
</dbReference>
<dbReference type="InterPro" id="IPR005119">
    <property type="entry name" value="LysR_subst-bd"/>
</dbReference>
<feature type="domain" description="HTH lysR-type" evidence="5">
    <location>
        <begin position="1"/>
        <end position="59"/>
    </location>
</feature>
<dbReference type="Gene3D" id="3.40.190.290">
    <property type="match status" value="1"/>
</dbReference>
<evidence type="ECO:0000256" key="2">
    <source>
        <dbReference type="ARBA" id="ARBA00023015"/>
    </source>
</evidence>
<dbReference type="GO" id="GO:0043565">
    <property type="term" value="F:sequence-specific DNA binding"/>
    <property type="evidence" value="ECO:0007669"/>
    <property type="project" value="TreeGrafter"/>
</dbReference>
<dbReference type="PANTHER" id="PTHR30537:SF5">
    <property type="entry name" value="HTH-TYPE TRANSCRIPTIONAL ACTIVATOR TTDR-RELATED"/>
    <property type="match status" value="1"/>
</dbReference>
<dbReference type="GO" id="GO:0003700">
    <property type="term" value="F:DNA-binding transcription factor activity"/>
    <property type="evidence" value="ECO:0007669"/>
    <property type="project" value="InterPro"/>
</dbReference>